<evidence type="ECO:0000313" key="2">
    <source>
        <dbReference type="EMBL" id="KAH8491021.1"/>
    </source>
</evidence>
<evidence type="ECO:0000256" key="1">
    <source>
        <dbReference type="SAM" id="MobiDB-lite"/>
    </source>
</evidence>
<dbReference type="PANTHER" id="PTHR31762">
    <property type="entry name" value="FAS-BINDING FACTOR-LIKE PROTEIN"/>
    <property type="match status" value="1"/>
</dbReference>
<feature type="compositionally biased region" description="Low complexity" evidence="1">
    <location>
        <begin position="48"/>
        <end position="57"/>
    </location>
</feature>
<keyword evidence="3" id="KW-1185">Reference proteome</keyword>
<accession>A0A8T2XFT2</accession>
<dbReference type="AlphaFoldDB" id="A0A8T2XFT2"/>
<comment type="caution">
    <text evidence="2">The sequence shown here is derived from an EMBL/GenBank/DDBJ whole genome shotgun (WGS) entry which is preliminary data.</text>
</comment>
<dbReference type="EMBL" id="JACEGQ020000013">
    <property type="protein sequence ID" value="KAH8491021.1"/>
    <property type="molecule type" value="Genomic_DNA"/>
</dbReference>
<protein>
    <submittedName>
        <fullName evidence="2">Uncharacterized protein</fullName>
    </submittedName>
</protein>
<feature type="region of interest" description="Disordered" evidence="1">
    <location>
        <begin position="48"/>
        <end position="68"/>
    </location>
</feature>
<organism evidence="2 3">
    <name type="scientific">Populus deltoides</name>
    <name type="common">Eastern poplar</name>
    <name type="synonym">Eastern cottonwood</name>
    <dbReference type="NCBI Taxonomy" id="3696"/>
    <lineage>
        <taxon>Eukaryota</taxon>
        <taxon>Viridiplantae</taxon>
        <taxon>Streptophyta</taxon>
        <taxon>Embryophyta</taxon>
        <taxon>Tracheophyta</taxon>
        <taxon>Spermatophyta</taxon>
        <taxon>Magnoliopsida</taxon>
        <taxon>eudicotyledons</taxon>
        <taxon>Gunneridae</taxon>
        <taxon>Pentapetalae</taxon>
        <taxon>rosids</taxon>
        <taxon>fabids</taxon>
        <taxon>Malpighiales</taxon>
        <taxon>Salicaceae</taxon>
        <taxon>Saliceae</taxon>
        <taxon>Populus</taxon>
    </lineage>
</organism>
<feature type="region of interest" description="Disordered" evidence="1">
    <location>
        <begin position="125"/>
        <end position="175"/>
    </location>
</feature>
<proteinExistence type="predicted"/>
<dbReference type="GO" id="GO:0000911">
    <property type="term" value="P:cytokinesis by cell plate formation"/>
    <property type="evidence" value="ECO:0007669"/>
    <property type="project" value="InterPro"/>
</dbReference>
<gene>
    <name evidence="2" type="ORF">H0E87_023234</name>
</gene>
<name>A0A8T2XFT2_POPDE</name>
<reference evidence="2" key="1">
    <citation type="journal article" date="2021" name="J. Hered.">
        <title>Genome Assembly of Salicaceae Populus deltoides (Eastern Cottonwood) I-69 Based on Nanopore Sequencing and Hi-C Technologies.</title>
        <authorList>
            <person name="Bai S."/>
            <person name="Wu H."/>
            <person name="Zhang J."/>
            <person name="Pan Z."/>
            <person name="Zhao W."/>
            <person name="Li Z."/>
            <person name="Tong C."/>
        </authorList>
    </citation>
    <scope>NUCLEOTIDE SEQUENCE</scope>
    <source>
        <tissue evidence="2">Leaf</tissue>
    </source>
</reference>
<sequence length="175" mass="19240">MEHRMKPVYPRQRSREGMPWIPLMSPLRLHHARSGSAGAANNMKKAQTKAAAQALAQGMSHQTADDDDNEDDYLSYDYQLSGFGSIWACWWEKNAASVANGNLKAKPAARVHVPAKTYQTVDKDSDVPAKTYQPAQVPVPAKVDQPVEEDSGALAKINQPAQARVPAKTYQPVDE</sequence>
<dbReference type="Proteomes" id="UP000807159">
    <property type="component" value="Chromosome 13"/>
</dbReference>
<evidence type="ECO:0000313" key="3">
    <source>
        <dbReference type="Proteomes" id="UP000807159"/>
    </source>
</evidence>
<dbReference type="PANTHER" id="PTHR31762:SF10">
    <property type="entry name" value="FAS-BINDING FACTOR-LIKE PROTEIN"/>
    <property type="match status" value="1"/>
</dbReference>
<dbReference type="InterPro" id="IPR040321">
    <property type="entry name" value="SCD2-like"/>
</dbReference>